<dbReference type="InParanoid" id="A0A2R5H2Y5"/>
<dbReference type="AlphaFoldDB" id="A0A2R5H2Y5"/>
<feature type="transmembrane region" description="Helical" evidence="2">
    <location>
        <begin position="359"/>
        <end position="384"/>
    </location>
</feature>
<dbReference type="Gene3D" id="1.20.1530.20">
    <property type="match status" value="1"/>
</dbReference>
<dbReference type="EMBL" id="BEYU01000214">
    <property type="protein sequence ID" value="GBG34764.1"/>
    <property type="molecule type" value="Genomic_DNA"/>
</dbReference>
<feature type="transmembrane region" description="Helical" evidence="2">
    <location>
        <begin position="110"/>
        <end position="129"/>
    </location>
</feature>
<feature type="compositionally biased region" description="Basic and acidic residues" evidence="1">
    <location>
        <begin position="23"/>
        <end position="34"/>
    </location>
</feature>
<evidence type="ECO:0000256" key="1">
    <source>
        <dbReference type="SAM" id="MobiDB-lite"/>
    </source>
</evidence>
<protein>
    <submittedName>
        <fullName evidence="3">Sodium/bile acid cotransporter 7</fullName>
    </submittedName>
</protein>
<name>A0A2R5H2Y5_9STRA</name>
<dbReference type="PANTHER" id="PTHR18640">
    <property type="entry name" value="SOLUTE CARRIER FAMILY 10 MEMBER 7"/>
    <property type="match status" value="1"/>
</dbReference>
<feature type="region of interest" description="Disordered" evidence="1">
    <location>
        <begin position="1"/>
        <end position="98"/>
    </location>
</feature>
<feature type="transmembrane region" description="Helical" evidence="2">
    <location>
        <begin position="216"/>
        <end position="237"/>
    </location>
</feature>
<dbReference type="InterPro" id="IPR038770">
    <property type="entry name" value="Na+/solute_symporter_sf"/>
</dbReference>
<dbReference type="PANTHER" id="PTHR18640:SF10">
    <property type="entry name" value="SODIUM_METABOLITE COTRANSPORTER BASS4, CHLOROPLASTIC-RELATED"/>
    <property type="match status" value="1"/>
</dbReference>
<gene>
    <name evidence="3" type="ORF">FCC1311_109862</name>
</gene>
<feature type="transmembrane region" description="Helical" evidence="2">
    <location>
        <begin position="188"/>
        <end position="210"/>
    </location>
</feature>
<feature type="transmembrane region" description="Helical" evidence="2">
    <location>
        <begin position="296"/>
        <end position="317"/>
    </location>
</feature>
<sequence>MLRERDMDAREEDVEQGAAGKHSFGDALRRDAEQTRGGGGGGGDAEVEDEAESGQNAYAGAKDEAESPSEELLAAKKSSGSGSSNRGARNGPESAKEKAKRWAKKTKAWLIKWHLPLLLIFFIIIGYFRPIPGSKANDLDLGGACFTSSLCVWDSIGALLVTGIFVISGLKLKTEAIKKALKVWPAGLYGFISILFVTTCMSFVVVLGKYGNIPEFSIGLALFCSMPTTLSSGPILVGQAKGNVALALMLTVSTNIIGVFTAPLFVSSSLSVYQKYRGDIGGGSSDIDVSVDPVPIILQLIFTILVPLAVGKVLGMIKPVAAFVKRFSLELKLLSSLMLVLIPWMKISSSAESFSQVDGISFVLMWVTSIAIHVFYLAFNFVFAQYVLRMALPEKTAVVIVCSQKTLPVAITILQFLPTEAIGSAGLVTIPVVVSHLMQILIDAVVASRVAVMVTKQEVLDAASSSTSGSR</sequence>
<keyword evidence="2" id="KW-0472">Membrane</keyword>
<organism evidence="3 4">
    <name type="scientific">Hondaea fermentalgiana</name>
    <dbReference type="NCBI Taxonomy" id="2315210"/>
    <lineage>
        <taxon>Eukaryota</taxon>
        <taxon>Sar</taxon>
        <taxon>Stramenopiles</taxon>
        <taxon>Bigyra</taxon>
        <taxon>Labyrinthulomycetes</taxon>
        <taxon>Thraustochytrida</taxon>
        <taxon>Thraustochytriidae</taxon>
        <taxon>Hondaea</taxon>
    </lineage>
</organism>
<dbReference type="GO" id="GO:0009941">
    <property type="term" value="C:chloroplast envelope"/>
    <property type="evidence" value="ECO:0007669"/>
    <property type="project" value="TreeGrafter"/>
</dbReference>
<dbReference type="Proteomes" id="UP000241890">
    <property type="component" value="Unassembled WGS sequence"/>
</dbReference>
<keyword evidence="4" id="KW-1185">Reference proteome</keyword>
<feature type="transmembrane region" description="Helical" evidence="2">
    <location>
        <begin position="141"/>
        <end position="167"/>
    </location>
</feature>
<feature type="transmembrane region" description="Helical" evidence="2">
    <location>
        <begin position="329"/>
        <end position="347"/>
    </location>
</feature>
<proteinExistence type="predicted"/>
<accession>A0A2R5H2Y5</accession>
<evidence type="ECO:0000313" key="3">
    <source>
        <dbReference type="EMBL" id="GBG34764.1"/>
    </source>
</evidence>
<keyword evidence="2" id="KW-1133">Transmembrane helix</keyword>
<evidence type="ECO:0000313" key="4">
    <source>
        <dbReference type="Proteomes" id="UP000241890"/>
    </source>
</evidence>
<dbReference type="InterPro" id="IPR016833">
    <property type="entry name" value="Put_Na-Bile_cotransptr"/>
</dbReference>
<keyword evidence="2" id="KW-0812">Transmembrane</keyword>
<feature type="compositionally biased region" description="Low complexity" evidence="1">
    <location>
        <begin position="70"/>
        <end position="91"/>
    </location>
</feature>
<feature type="transmembrane region" description="Helical" evidence="2">
    <location>
        <begin position="396"/>
        <end position="416"/>
    </location>
</feature>
<feature type="transmembrane region" description="Helical" evidence="2">
    <location>
        <begin position="422"/>
        <end position="446"/>
    </location>
</feature>
<comment type="caution">
    <text evidence="3">The sequence shown here is derived from an EMBL/GenBank/DDBJ whole genome shotgun (WGS) entry which is preliminary data.</text>
</comment>
<dbReference type="Pfam" id="PF13593">
    <property type="entry name" value="SBF_like"/>
    <property type="match status" value="1"/>
</dbReference>
<feature type="transmembrane region" description="Helical" evidence="2">
    <location>
        <begin position="244"/>
        <end position="266"/>
    </location>
</feature>
<reference evidence="3 4" key="1">
    <citation type="submission" date="2017-12" db="EMBL/GenBank/DDBJ databases">
        <title>Sequencing, de novo assembly and annotation of complete genome of a new Thraustochytrid species, strain FCC1311.</title>
        <authorList>
            <person name="Sedici K."/>
            <person name="Godart F."/>
            <person name="Aiese Cigliano R."/>
            <person name="Sanseverino W."/>
            <person name="Barakat M."/>
            <person name="Ortet P."/>
            <person name="Marechal E."/>
            <person name="Cagnac O."/>
            <person name="Amato A."/>
        </authorList>
    </citation>
    <scope>NUCLEOTIDE SEQUENCE [LARGE SCALE GENOMIC DNA]</scope>
</reference>
<evidence type="ECO:0000256" key="2">
    <source>
        <dbReference type="SAM" id="Phobius"/>
    </source>
</evidence>
<dbReference type="OrthoDB" id="188035at2759"/>